<proteinExistence type="predicted"/>
<dbReference type="RefSeq" id="WP_088441827.1">
    <property type="nucleotide sequence ID" value="NZ_BMMC01000002.1"/>
</dbReference>
<name>A0A246JSA9_9SPHN</name>
<organism evidence="1 2">
    <name type="scientific">Sphingopyxis bauzanensis</name>
    <dbReference type="NCBI Taxonomy" id="651663"/>
    <lineage>
        <taxon>Bacteria</taxon>
        <taxon>Pseudomonadati</taxon>
        <taxon>Pseudomonadota</taxon>
        <taxon>Alphaproteobacteria</taxon>
        <taxon>Sphingomonadales</taxon>
        <taxon>Sphingomonadaceae</taxon>
        <taxon>Sphingopyxis</taxon>
    </lineage>
</organism>
<dbReference type="EMBL" id="NISK01000003">
    <property type="protein sequence ID" value="OWQ95726.1"/>
    <property type="molecule type" value="Genomic_DNA"/>
</dbReference>
<reference evidence="1 2" key="1">
    <citation type="journal article" date="2010" name="Int. J. Syst. Evol. Microbiol.">
        <title>Sphingopyxis bauzanensis sp. nov., a psychrophilic bacterium isolated from soil.</title>
        <authorList>
            <person name="Zhang D.C."/>
            <person name="Liu H.C."/>
            <person name="Xin Y.H."/>
            <person name="Zhou Y.G."/>
            <person name="Schinner F."/>
            <person name="Margesin R."/>
        </authorList>
    </citation>
    <scope>NUCLEOTIDE SEQUENCE [LARGE SCALE GENOMIC DNA]</scope>
    <source>
        <strain evidence="1 2">DSM 22271</strain>
    </source>
</reference>
<dbReference type="Proteomes" id="UP000197361">
    <property type="component" value="Unassembled WGS sequence"/>
</dbReference>
<dbReference type="OrthoDB" id="8235034at2"/>
<sequence length="115" mass="12840">MTPWSSPWWPDIVKTAERGGSTASDIIDKVSAGHAMGWPVKGGFLVLERTTDDAIRIWVGVGLNVRDWCGTAEREVSAFAKEIGCNRLVIEGRKGWRRILPHWTQIGDDLELKLP</sequence>
<accession>A0A246JSA9</accession>
<keyword evidence="2" id="KW-1185">Reference proteome</keyword>
<comment type="caution">
    <text evidence="1">The sequence shown here is derived from an EMBL/GenBank/DDBJ whole genome shotgun (WGS) entry which is preliminary data.</text>
</comment>
<evidence type="ECO:0000313" key="2">
    <source>
        <dbReference type="Proteomes" id="UP000197361"/>
    </source>
</evidence>
<evidence type="ECO:0000313" key="1">
    <source>
        <dbReference type="EMBL" id="OWQ95726.1"/>
    </source>
</evidence>
<gene>
    <name evidence="1" type="ORF">CDQ92_13150</name>
</gene>
<dbReference type="AlphaFoldDB" id="A0A246JSA9"/>
<protein>
    <submittedName>
        <fullName evidence="1">Uncharacterized protein</fullName>
    </submittedName>
</protein>